<evidence type="ECO:0000256" key="1">
    <source>
        <dbReference type="SAM" id="Phobius"/>
    </source>
</evidence>
<evidence type="ECO:0000313" key="2">
    <source>
        <dbReference type="EMBL" id="WFM82878.1"/>
    </source>
</evidence>
<keyword evidence="1" id="KW-0812">Transmembrane</keyword>
<accession>A0ABY8FWK8</accession>
<keyword evidence="3" id="KW-1185">Reference proteome</keyword>
<feature type="transmembrane region" description="Helical" evidence="1">
    <location>
        <begin position="30"/>
        <end position="51"/>
    </location>
</feature>
<dbReference type="RefSeq" id="WP_278012304.1">
    <property type="nucleotide sequence ID" value="NZ_CP121208.1"/>
</dbReference>
<protein>
    <submittedName>
        <fullName evidence="2">Uncharacterized protein</fullName>
    </submittedName>
</protein>
<reference evidence="2 3" key="1">
    <citation type="submission" date="2023-03" db="EMBL/GenBank/DDBJ databases">
        <title>Complete genome of Arcanobacterium canis strain DSM 25104 isolated in 2010 from a canine otitis externa in Germany.</title>
        <authorList>
            <person name="Borowiak M."/>
            <person name="Kreitlow A."/>
            <person name="Malorny B."/>
            <person name="Laemmler C."/>
            <person name="Prenger-Berninghoff E."/>
            <person name="Ploetz M."/>
            <person name="Abdulmawjood A."/>
        </authorList>
    </citation>
    <scope>NUCLEOTIDE SEQUENCE [LARGE SCALE GENOMIC DNA]</scope>
    <source>
        <strain evidence="2 3">DSM 25104</strain>
    </source>
</reference>
<proteinExistence type="predicted"/>
<dbReference type="Proteomes" id="UP001215216">
    <property type="component" value="Chromosome"/>
</dbReference>
<organism evidence="2 3">
    <name type="scientific">Arcanobacterium canis</name>
    <dbReference type="NCBI Taxonomy" id="999183"/>
    <lineage>
        <taxon>Bacteria</taxon>
        <taxon>Bacillati</taxon>
        <taxon>Actinomycetota</taxon>
        <taxon>Actinomycetes</taxon>
        <taxon>Actinomycetales</taxon>
        <taxon>Actinomycetaceae</taxon>
        <taxon>Arcanobacterium</taxon>
    </lineage>
</organism>
<gene>
    <name evidence="2" type="ORF">P7079_05595</name>
</gene>
<sequence length="136" mass="15156">MGIFNAKFPVQQNNLYNLQRRRNRHEKTRLIPIFLAFSMMAGTSVASALGISNEYGQTTWLTSNNSVIHLKDSEPDGQFPAVNYLYDGGLAQDGLANKSGYGTTVERNVGDRITALQPCISQTFPWPAKCGKWRSK</sequence>
<name>A0ABY8FWK8_9ACTO</name>
<evidence type="ECO:0000313" key="3">
    <source>
        <dbReference type="Proteomes" id="UP001215216"/>
    </source>
</evidence>
<keyword evidence="1" id="KW-0472">Membrane</keyword>
<dbReference type="EMBL" id="CP121208">
    <property type="protein sequence ID" value="WFM82878.1"/>
    <property type="molecule type" value="Genomic_DNA"/>
</dbReference>
<keyword evidence="1" id="KW-1133">Transmembrane helix</keyword>